<comment type="similarity">
    <text evidence="3">Belongs to the class II aldolase/RraA-like family.</text>
</comment>
<dbReference type="EC" id="4.1.3.17" evidence="5"/>
<dbReference type="Proteomes" id="UP000645217">
    <property type="component" value="Unassembled WGS sequence"/>
</dbReference>
<dbReference type="PANTHER" id="PTHR33254:SF4">
    <property type="entry name" value="4-HYDROXY-4-METHYL-2-OXOGLUTARATE ALDOLASE 3-RELATED"/>
    <property type="match status" value="1"/>
</dbReference>
<evidence type="ECO:0000256" key="12">
    <source>
        <dbReference type="ARBA" id="ARBA00047973"/>
    </source>
</evidence>
<dbReference type="InterPro" id="IPR005493">
    <property type="entry name" value="RraA/RraA-like"/>
</dbReference>
<comment type="function">
    <text evidence="8">Catalyzes the aldol cleavage of 4-hydroxy-4-methyl-2-oxoglutarate (HMG) into 2 molecules of pyruvate. Also contains a secondary oxaloacetate (OAA) decarboxylase activity due to the common pyruvate enolate transition state formed following C-C bond cleavage in the retro-aldol and decarboxylation reactions.</text>
</comment>
<dbReference type="EC" id="4.1.1.112" evidence="6"/>
<evidence type="ECO:0000256" key="13">
    <source>
        <dbReference type="PIRSR" id="PIRSR605493-1"/>
    </source>
</evidence>
<reference evidence="14" key="2">
    <citation type="submission" date="2020-09" db="EMBL/GenBank/DDBJ databases">
        <authorList>
            <person name="Sun Q."/>
            <person name="Ohkuma M."/>
        </authorList>
    </citation>
    <scope>NUCLEOTIDE SEQUENCE</scope>
    <source>
        <strain evidence="14">JCM 13064</strain>
    </source>
</reference>
<comment type="cofactor">
    <cofactor evidence="2">
        <name>a divalent metal cation</name>
        <dbReference type="ChEBI" id="CHEBI:60240"/>
    </cofactor>
</comment>
<dbReference type="SUPFAM" id="SSF89562">
    <property type="entry name" value="RraA-like"/>
    <property type="match status" value="1"/>
</dbReference>
<name>A0A917RC52_9ACTN</name>
<evidence type="ECO:0000256" key="3">
    <source>
        <dbReference type="ARBA" id="ARBA00008621"/>
    </source>
</evidence>
<comment type="caution">
    <text evidence="14">The sequence shown here is derived from an EMBL/GenBank/DDBJ whole genome shotgun (WGS) entry which is preliminary data.</text>
</comment>
<organism evidence="14 15">
    <name type="scientific">Sphaerisporangium melleum</name>
    <dbReference type="NCBI Taxonomy" id="321316"/>
    <lineage>
        <taxon>Bacteria</taxon>
        <taxon>Bacillati</taxon>
        <taxon>Actinomycetota</taxon>
        <taxon>Actinomycetes</taxon>
        <taxon>Streptosporangiales</taxon>
        <taxon>Streptosporangiaceae</taxon>
        <taxon>Sphaerisporangium</taxon>
    </lineage>
</organism>
<evidence type="ECO:0000256" key="1">
    <source>
        <dbReference type="ARBA" id="ARBA00001342"/>
    </source>
</evidence>
<comment type="catalytic activity">
    <reaction evidence="1">
        <text>4-hydroxy-4-methyl-2-oxoglutarate = 2 pyruvate</text>
        <dbReference type="Rhea" id="RHEA:22748"/>
        <dbReference type="ChEBI" id="CHEBI:15361"/>
        <dbReference type="ChEBI" id="CHEBI:58276"/>
        <dbReference type="EC" id="4.1.3.17"/>
    </reaction>
</comment>
<accession>A0A917RC52</accession>
<evidence type="ECO:0000256" key="11">
    <source>
        <dbReference type="ARBA" id="ARBA00032305"/>
    </source>
</evidence>
<dbReference type="AlphaFoldDB" id="A0A917RC52"/>
<dbReference type="Gene3D" id="3.50.30.40">
    <property type="entry name" value="Ribonuclease E inhibitor RraA/RraA-like"/>
    <property type="match status" value="1"/>
</dbReference>
<evidence type="ECO:0000256" key="6">
    <source>
        <dbReference type="ARBA" id="ARBA00012947"/>
    </source>
</evidence>
<evidence type="ECO:0000256" key="7">
    <source>
        <dbReference type="ARBA" id="ARBA00016549"/>
    </source>
</evidence>
<keyword evidence="13" id="KW-0460">Magnesium</keyword>
<evidence type="ECO:0000313" key="15">
    <source>
        <dbReference type="Proteomes" id="UP000645217"/>
    </source>
</evidence>
<dbReference type="Pfam" id="PF03737">
    <property type="entry name" value="RraA-like"/>
    <property type="match status" value="1"/>
</dbReference>
<protein>
    <recommendedName>
        <fullName evidence="7">Putative 4-hydroxy-4-methyl-2-oxoglutarate aldolase</fullName>
        <ecNumber evidence="6">4.1.1.112</ecNumber>
        <ecNumber evidence="5">4.1.3.17</ecNumber>
    </recommendedName>
    <alternativeName>
        <fullName evidence="11">Oxaloacetate decarboxylase</fullName>
    </alternativeName>
    <alternativeName>
        <fullName evidence="9">Regulator of ribonuclease activity homolog</fullName>
    </alternativeName>
    <alternativeName>
        <fullName evidence="10">RraA-like protein</fullName>
    </alternativeName>
</protein>
<dbReference type="PANTHER" id="PTHR33254">
    <property type="entry name" value="4-HYDROXY-4-METHYL-2-OXOGLUTARATE ALDOLASE 3-RELATED"/>
    <property type="match status" value="1"/>
</dbReference>
<evidence type="ECO:0000256" key="10">
    <source>
        <dbReference type="ARBA" id="ARBA00030169"/>
    </source>
</evidence>
<dbReference type="GO" id="GO:0047443">
    <property type="term" value="F:4-hydroxy-4-methyl-2-oxoglutarate aldolase activity"/>
    <property type="evidence" value="ECO:0007669"/>
    <property type="project" value="UniProtKB-EC"/>
</dbReference>
<evidence type="ECO:0000256" key="9">
    <source>
        <dbReference type="ARBA" id="ARBA00029596"/>
    </source>
</evidence>
<keyword evidence="15" id="KW-1185">Reference proteome</keyword>
<keyword evidence="13" id="KW-0479">Metal-binding</keyword>
<dbReference type="CDD" id="cd16841">
    <property type="entry name" value="RraA_family"/>
    <property type="match status" value="1"/>
</dbReference>
<comment type="catalytic activity">
    <reaction evidence="12">
        <text>oxaloacetate + H(+) = pyruvate + CO2</text>
        <dbReference type="Rhea" id="RHEA:15641"/>
        <dbReference type="ChEBI" id="CHEBI:15361"/>
        <dbReference type="ChEBI" id="CHEBI:15378"/>
        <dbReference type="ChEBI" id="CHEBI:16452"/>
        <dbReference type="ChEBI" id="CHEBI:16526"/>
        <dbReference type="EC" id="4.1.1.112"/>
    </reaction>
</comment>
<feature type="binding site" evidence="13">
    <location>
        <position position="104"/>
    </location>
    <ligand>
        <name>substrate</name>
    </ligand>
</feature>
<gene>
    <name evidence="14" type="ORF">GCM10007964_48450</name>
</gene>
<dbReference type="EMBL" id="BMNT01000028">
    <property type="protein sequence ID" value="GGL00712.1"/>
    <property type="molecule type" value="Genomic_DNA"/>
</dbReference>
<sequence length="209" mass="21912">MVPPTTAIADVLQLRGQTGWLSPPLRPVHRTQGLMGKPRTVRLAPGPGEHGLQPLRAVLDECLDGRVIVVAGAQAAAGAVWDEILTRAALARGVRGLLVEGGVRDVNAHRDLGLPVWALYEATAGPGPDVHVAAVGGPVEIGGVTVDESSTIVMDAAGVVALDSTDVFPDCYMYADAEENVVAALREGATLAEANRYREDMVAKLRRSV</sequence>
<dbReference type="InterPro" id="IPR036704">
    <property type="entry name" value="RraA/RraA-like_sf"/>
</dbReference>
<evidence type="ECO:0000256" key="4">
    <source>
        <dbReference type="ARBA" id="ARBA00011233"/>
    </source>
</evidence>
<dbReference type="GO" id="GO:0008948">
    <property type="term" value="F:oxaloacetate decarboxylase activity"/>
    <property type="evidence" value="ECO:0007669"/>
    <property type="project" value="UniProtKB-EC"/>
</dbReference>
<dbReference type="GO" id="GO:0046872">
    <property type="term" value="F:metal ion binding"/>
    <property type="evidence" value="ECO:0007669"/>
    <property type="project" value="UniProtKB-KW"/>
</dbReference>
<evidence type="ECO:0000256" key="2">
    <source>
        <dbReference type="ARBA" id="ARBA00001968"/>
    </source>
</evidence>
<proteinExistence type="inferred from homology"/>
<feature type="binding site" evidence="13">
    <location>
        <position position="105"/>
    </location>
    <ligand>
        <name>Mg(2+)</name>
        <dbReference type="ChEBI" id="CHEBI:18420"/>
    </ligand>
</feature>
<comment type="subunit">
    <text evidence="4">Homotrimer.</text>
</comment>
<evidence type="ECO:0000313" key="14">
    <source>
        <dbReference type="EMBL" id="GGL00712.1"/>
    </source>
</evidence>
<evidence type="ECO:0000256" key="8">
    <source>
        <dbReference type="ARBA" id="ARBA00025046"/>
    </source>
</evidence>
<evidence type="ECO:0000256" key="5">
    <source>
        <dbReference type="ARBA" id="ARBA00012213"/>
    </source>
</evidence>
<reference evidence="14" key="1">
    <citation type="journal article" date="2014" name="Int. J. Syst. Evol. Microbiol.">
        <title>Complete genome sequence of Corynebacterium casei LMG S-19264T (=DSM 44701T), isolated from a smear-ripened cheese.</title>
        <authorList>
            <consortium name="US DOE Joint Genome Institute (JGI-PGF)"/>
            <person name="Walter F."/>
            <person name="Albersmeier A."/>
            <person name="Kalinowski J."/>
            <person name="Ruckert C."/>
        </authorList>
    </citation>
    <scope>NUCLEOTIDE SEQUENCE</scope>
    <source>
        <strain evidence="14">JCM 13064</strain>
    </source>
</reference>
<comment type="cofactor">
    <cofactor evidence="13">
        <name>Mg(2+)</name>
        <dbReference type="ChEBI" id="CHEBI:18420"/>
    </cofactor>
</comment>